<name>A0A918VPN3_9HYPH</name>
<proteinExistence type="predicted"/>
<dbReference type="RefSeq" id="WP_189422958.1">
    <property type="nucleotide sequence ID" value="NZ_BMZE01000001.1"/>
</dbReference>
<dbReference type="EMBL" id="BMZE01000001">
    <property type="protein sequence ID" value="GHA13137.1"/>
    <property type="molecule type" value="Genomic_DNA"/>
</dbReference>
<dbReference type="Proteomes" id="UP000646579">
    <property type="component" value="Unassembled WGS sequence"/>
</dbReference>
<gene>
    <name evidence="1" type="ORF">GCM10007989_04640</name>
</gene>
<accession>A0A918VPN3</accession>
<sequence>MTPESLDMTDWSILDFELAYDGIRQVAEAALWLQNQPRAYDGSQYYAGADFIVELGEGWCASVLDELMGALRIRRFSERADEDRRLRLLIRDMTHHGPAGDPIEAIVQLVTEQRAA</sequence>
<organism evidence="1 2">
    <name type="scientific">Devosia pacifica</name>
    <dbReference type="NCBI Taxonomy" id="1335967"/>
    <lineage>
        <taxon>Bacteria</taxon>
        <taxon>Pseudomonadati</taxon>
        <taxon>Pseudomonadota</taxon>
        <taxon>Alphaproteobacteria</taxon>
        <taxon>Hyphomicrobiales</taxon>
        <taxon>Devosiaceae</taxon>
        <taxon>Devosia</taxon>
    </lineage>
</organism>
<evidence type="ECO:0000313" key="2">
    <source>
        <dbReference type="Proteomes" id="UP000646579"/>
    </source>
</evidence>
<dbReference type="AlphaFoldDB" id="A0A918VPN3"/>
<reference evidence="1" key="1">
    <citation type="journal article" date="2014" name="Int. J. Syst. Evol. Microbiol.">
        <title>Complete genome sequence of Corynebacterium casei LMG S-19264T (=DSM 44701T), isolated from a smear-ripened cheese.</title>
        <authorList>
            <consortium name="US DOE Joint Genome Institute (JGI-PGF)"/>
            <person name="Walter F."/>
            <person name="Albersmeier A."/>
            <person name="Kalinowski J."/>
            <person name="Ruckert C."/>
        </authorList>
    </citation>
    <scope>NUCLEOTIDE SEQUENCE</scope>
    <source>
        <strain evidence="1">KCTC 32437</strain>
    </source>
</reference>
<comment type="caution">
    <text evidence="1">The sequence shown here is derived from an EMBL/GenBank/DDBJ whole genome shotgun (WGS) entry which is preliminary data.</text>
</comment>
<keyword evidence="2" id="KW-1185">Reference proteome</keyword>
<reference evidence="1" key="2">
    <citation type="submission" date="2020-09" db="EMBL/GenBank/DDBJ databases">
        <authorList>
            <person name="Sun Q."/>
            <person name="Kim S."/>
        </authorList>
    </citation>
    <scope>NUCLEOTIDE SEQUENCE</scope>
    <source>
        <strain evidence="1">KCTC 32437</strain>
    </source>
</reference>
<evidence type="ECO:0000313" key="1">
    <source>
        <dbReference type="EMBL" id="GHA13137.1"/>
    </source>
</evidence>
<protein>
    <submittedName>
        <fullName evidence="1">Uncharacterized protein</fullName>
    </submittedName>
</protein>